<accession>A0A5E4M5T6</accession>
<dbReference type="PANTHER" id="PTHR45828">
    <property type="entry name" value="CYTOCHROME B561/FERRIC REDUCTASE TRANSMEMBRANE"/>
    <property type="match status" value="1"/>
</dbReference>
<keyword evidence="8 16" id="KW-0812">Transmembrane</keyword>
<dbReference type="CDD" id="cd08544">
    <property type="entry name" value="Reeler"/>
    <property type="match status" value="1"/>
</dbReference>
<evidence type="ECO:0000256" key="3">
    <source>
        <dbReference type="ARBA" id="ARBA00008501"/>
    </source>
</evidence>
<comment type="similarity">
    <text evidence="4">Belongs to the FRRS1 family.</text>
</comment>
<dbReference type="Proteomes" id="UP000325440">
    <property type="component" value="Unassembled WGS sequence"/>
</dbReference>
<dbReference type="PROSITE" id="PS50939">
    <property type="entry name" value="CYTOCHROME_B561"/>
    <property type="match status" value="1"/>
</dbReference>
<keyword evidence="5" id="KW-0813">Transport</keyword>
<dbReference type="OrthoDB" id="6372137at2759"/>
<comment type="similarity">
    <text evidence="3">Belongs to the insect defense protein family.</text>
</comment>
<dbReference type="SMART" id="SM00665">
    <property type="entry name" value="B561"/>
    <property type="match status" value="1"/>
</dbReference>
<keyword evidence="15" id="KW-0325">Glycoprotein</keyword>
<keyword evidence="12" id="KW-0408">Iron</keyword>
<feature type="transmembrane region" description="Helical" evidence="16">
    <location>
        <begin position="886"/>
        <end position="905"/>
    </location>
</feature>
<evidence type="ECO:0000256" key="12">
    <source>
        <dbReference type="ARBA" id="ARBA00023004"/>
    </source>
</evidence>
<keyword evidence="21" id="KW-1185">Reference proteome</keyword>
<evidence type="ECO:0000256" key="2">
    <source>
        <dbReference type="ARBA" id="ARBA00004141"/>
    </source>
</evidence>
<evidence type="ECO:0000313" key="20">
    <source>
        <dbReference type="EMBL" id="VVC24733.1"/>
    </source>
</evidence>
<evidence type="ECO:0000256" key="14">
    <source>
        <dbReference type="ARBA" id="ARBA00023136"/>
    </source>
</evidence>
<feature type="domain" description="Cytochrome b561" evidence="18">
    <location>
        <begin position="774"/>
        <end position="975"/>
    </location>
</feature>
<keyword evidence="6" id="KW-0929">Antimicrobial</keyword>
<dbReference type="FunFam" id="2.60.40.4060:FF:000003">
    <property type="entry name" value="Ferric chelate reductase 1"/>
    <property type="match status" value="1"/>
</dbReference>
<dbReference type="CDD" id="cd08760">
    <property type="entry name" value="Cyt_b561_FRRS1_like"/>
    <property type="match status" value="1"/>
</dbReference>
<keyword evidence="14 16" id="KW-0472">Membrane</keyword>
<dbReference type="AlphaFoldDB" id="A0A5E4M5T6"/>
<evidence type="ECO:0000256" key="7">
    <source>
        <dbReference type="ARBA" id="ARBA00022588"/>
    </source>
</evidence>
<evidence type="ECO:0000256" key="16">
    <source>
        <dbReference type="SAM" id="Phobius"/>
    </source>
</evidence>
<feature type="domain" description="Reelin" evidence="19">
    <location>
        <begin position="263"/>
        <end position="433"/>
    </location>
</feature>
<evidence type="ECO:0000256" key="8">
    <source>
        <dbReference type="ARBA" id="ARBA00022692"/>
    </source>
</evidence>
<keyword evidence="9" id="KW-0391">Immunity</keyword>
<dbReference type="GO" id="GO:0016020">
    <property type="term" value="C:membrane"/>
    <property type="evidence" value="ECO:0007669"/>
    <property type="project" value="UniProtKB-SubCell"/>
</dbReference>
<dbReference type="SMART" id="SM00664">
    <property type="entry name" value="DoH"/>
    <property type="match status" value="2"/>
</dbReference>
<comment type="cofactor">
    <cofactor evidence="1">
        <name>heme b</name>
        <dbReference type="ChEBI" id="CHEBI:60344"/>
    </cofactor>
</comment>
<gene>
    <name evidence="20" type="ORF">CINCED_3A009275</name>
</gene>
<evidence type="ECO:0000259" key="18">
    <source>
        <dbReference type="PROSITE" id="PS50939"/>
    </source>
</evidence>
<feature type="transmembrane region" description="Helical" evidence="16">
    <location>
        <begin position="854"/>
        <end position="874"/>
    </location>
</feature>
<evidence type="ECO:0000256" key="15">
    <source>
        <dbReference type="ARBA" id="ARBA00023180"/>
    </source>
</evidence>
<name>A0A5E4M5T6_9HEMI</name>
<proteinExistence type="inferred from homology"/>
<evidence type="ECO:0000259" key="17">
    <source>
        <dbReference type="PROSITE" id="PS50836"/>
    </source>
</evidence>
<evidence type="ECO:0000256" key="1">
    <source>
        <dbReference type="ARBA" id="ARBA00001970"/>
    </source>
</evidence>
<evidence type="ECO:0000256" key="10">
    <source>
        <dbReference type="ARBA" id="ARBA00022982"/>
    </source>
</evidence>
<evidence type="ECO:0000259" key="19">
    <source>
        <dbReference type="PROSITE" id="PS51019"/>
    </source>
</evidence>
<evidence type="ECO:0000256" key="9">
    <source>
        <dbReference type="ARBA" id="ARBA00022859"/>
    </source>
</evidence>
<dbReference type="PROSITE" id="PS51019">
    <property type="entry name" value="REELIN"/>
    <property type="match status" value="1"/>
</dbReference>
<feature type="domain" description="DOMON" evidence="17">
    <location>
        <begin position="649"/>
        <end position="770"/>
    </location>
</feature>
<evidence type="ECO:0000313" key="21">
    <source>
        <dbReference type="Proteomes" id="UP000325440"/>
    </source>
</evidence>
<dbReference type="InterPro" id="IPR005018">
    <property type="entry name" value="DOMON_domain"/>
</dbReference>
<dbReference type="Pfam" id="PF02014">
    <property type="entry name" value="Reeler"/>
    <property type="match status" value="1"/>
</dbReference>
<evidence type="ECO:0000256" key="13">
    <source>
        <dbReference type="ARBA" id="ARBA00023022"/>
    </source>
</evidence>
<dbReference type="PROSITE" id="PS50836">
    <property type="entry name" value="DOMON"/>
    <property type="match status" value="2"/>
</dbReference>
<sequence length="1052" mass="116499">MRIPKPPEIRLIFRHDAVSLVECVLRAHVRDIIPHSLVQGVLLVSQYENGVGMRSRRIDSTDFWPATIVLQKSSNFQRFVTIDPRLLVNAAATEYGYWGHWDRRPTGPPNRRAFVILLRTAGGMVTGPGTRAIAVTTARSQQFVFRLQWLHTVDRCCRRRRRYIRPVTIVSCRIGSTYTAPAQTRWFAANVTITDDDQPVSFYFPLDIIIVIWVTDIKYRAVVEEVNKHEAADNSTAAQVRRPPSEMTTARRHSTATLAVFLAATLLTCSWRPTEGYESGAPPLSCRTMIPGHGQAAQTSPAPYRIVPAQNFTSSRIRVTLTAPKANDYFIGFLIQARVPGSSEDAIGSFVQVPADSQTLDCNEVPKSSVTHSSNSKKKSVEFDWEAPSNFDGQVDFVATVVLNFATYWVGITSTPVQVKRAADGSFADGGPPSSGRSDNGLEEIEANIYDGCGKNKNCVGAPLGCIAATNCLAVVALMPSDDKYQFEMLGRGSQFVAFGISDDNKMGGDGVVECVHQESGRSNSVSMYKSWNVPNRKQNQRIEDSTGVELVSAAFIDGAIYCKVIVDPVFKVDEKTFDLDKDEYFVLLAAGASLKAFSVGYHDVAFISSTDKRKLGQLRAARVADPFYNDCGQQKTCFGSPDGCLSTQDCSAVMAVKVEGTRYLFEMKARNAAYVAVGISEDQKMGGDSVMECVHEKIGTGLISSYMSWNVPGQKNNKRLTSQSGLTLLNSTYIDGTIYCNVIREAVTRVEGVNFDLMRNKYFLLIAAGTSLKERSVGYHDLAYTSTAEASTLSEIKSLRTSSKLLLRLHGSFMIVAWIGAASIGIVIARYYKQTWVGGSCCSKDLWFGWHRLLMMITWILSLAGSACIFVELGEWVSGPSQTHALMGVVTTTLAFFQPIFAAFRPHPDSSKRPIFNWIHWLVGNAAHIFAILTIFFAVTLSKAELPAWMDWILVAYVGFYVIIHLILSISGCLSEKSGSMRINTFPMKDLHNGRNPMSYEQHKDAPHSGFRKFWLFIHVLFIVLITTALVLIVFFAPVENKLNSIREQFS</sequence>
<dbReference type="PANTHER" id="PTHR45828:SF33">
    <property type="entry name" value="DOMON DOMAIN-CONTAINING PROTEIN"/>
    <property type="match status" value="1"/>
</dbReference>
<keyword evidence="11 16" id="KW-1133">Transmembrane helix</keyword>
<dbReference type="GO" id="GO:0045087">
    <property type="term" value="P:innate immune response"/>
    <property type="evidence" value="ECO:0007669"/>
    <property type="project" value="UniProtKB-KW"/>
</dbReference>
<organism evidence="20 21">
    <name type="scientific">Cinara cedri</name>
    <dbReference type="NCBI Taxonomy" id="506608"/>
    <lineage>
        <taxon>Eukaryota</taxon>
        <taxon>Metazoa</taxon>
        <taxon>Ecdysozoa</taxon>
        <taxon>Arthropoda</taxon>
        <taxon>Hexapoda</taxon>
        <taxon>Insecta</taxon>
        <taxon>Pterygota</taxon>
        <taxon>Neoptera</taxon>
        <taxon>Paraneoptera</taxon>
        <taxon>Hemiptera</taxon>
        <taxon>Sternorrhyncha</taxon>
        <taxon>Aphidomorpha</taxon>
        <taxon>Aphidoidea</taxon>
        <taxon>Aphididae</taxon>
        <taxon>Lachninae</taxon>
        <taxon>Cinara</taxon>
    </lineage>
</organism>
<dbReference type="InterPro" id="IPR006593">
    <property type="entry name" value="Cyt_b561/ferric_Rdtase_TM"/>
</dbReference>
<dbReference type="GO" id="GO:0042832">
    <property type="term" value="P:defense response to protozoan"/>
    <property type="evidence" value="ECO:0007669"/>
    <property type="project" value="UniProtKB-ARBA"/>
</dbReference>
<keyword evidence="10" id="KW-0249">Electron transport</keyword>
<feature type="transmembrane region" description="Helical" evidence="16">
    <location>
        <begin position="917"/>
        <end position="941"/>
    </location>
</feature>
<dbReference type="InterPro" id="IPR051237">
    <property type="entry name" value="Ferric-chelate_Red/DefProt"/>
</dbReference>
<feature type="domain" description="DOMON" evidence="17">
    <location>
        <begin position="470"/>
        <end position="592"/>
    </location>
</feature>
<dbReference type="EMBL" id="CABPRJ010000005">
    <property type="protein sequence ID" value="VVC24733.1"/>
    <property type="molecule type" value="Genomic_DNA"/>
</dbReference>
<keyword evidence="13" id="KW-0044">Antibiotic</keyword>
<dbReference type="Gene3D" id="1.20.120.1770">
    <property type="match status" value="1"/>
</dbReference>
<dbReference type="Pfam" id="PF03351">
    <property type="entry name" value="DOMON"/>
    <property type="match status" value="2"/>
</dbReference>
<evidence type="ECO:0000256" key="5">
    <source>
        <dbReference type="ARBA" id="ARBA00022448"/>
    </source>
</evidence>
<dbReference type="GO" id="GO:0042742">
    <property type="term" value="P:defense response to bacterium"/>
    <property type="evidence" value="ECO:0007669"/>
    <property type="project" value="UniProtKB-KW"/>
</dbReference>
<dbReference type="CDD" id="cd09628">
    <property type="entry name" value="DOMON_SDR_2_like"/>
    <property type="match status" value="2"/>
</dbReference>
<evidence type="ECO:0000256" key="6">
    <source>
        <dbReference type="ARBA" id="ARBA00022529"/>
    </source>
</evidence>
<feature type="transmembrane region" description="Helical" evidence="16">
    <location>
        <begin position="953"/>
        <end position="975"/>
    </location>
</feature>
<dbReference type="InterPro" id="IPR042307">
    <property type="entry name" value="Reeler_sf"/>
</dbReference>
<dbReference type="Gene3D" id="2.60.40.4060">
    <property type="entry name" value="Reeler domain"/>
    <property type="match status" value="1"/>
</dbReference>
<keyword evidence="7" id="KW-0399">Innate immunity</keyword>
<evidence type="ECO:0000256" key="11">
    <source>
        <dbReference type="ARBA" id="ARBA00022989"/>
    </source>
</evidence>
<feature type="transmembrane region" description="Helical" evidence="16">
    <location>
        <begin position="810"/>
        <end position="833"/>
    </location>
</feature>
<protein>
    <submittedName>
        <fullName evidence="20">Immunoglobulin-like fold,DOMON domain,Cytochrome b561/ferric reductase transmembrane,Reeler domain</fullName>
    </submittedName>
</protein>
<evidence type="ECO:0000256" key="4">
    <source>
        <dbReference type="ARBA" id="ARBA00009195"/>
    </source>
</evidence>
<comment type="subcellular location">
    <subcellularLocation>
        <location evidence="2">Membrane</location>
        <topology evidence="2">Multi-pass membrane protein</topology>
    </subcellularLocation>
</comment>
<reference evidence="20 21" key="1">
    <citation type="submission" date="2019-08" db="EMBL/GenBank/DDBJ databases">
        <authorList>
            <person name="Alioto T."/>
            <person name="Alioto T."/>
            <person name="Gomez Garrido J."/>
        </authorList>
    </citation>
    <scope>NUCLEOTIDE SEQUENCE [LARGE SCALE GENOMIC DNA]</scope>
</reference>
<feature type="transmembrane region" description="Helical" evidence="16">
    <location>
        <begin position="1015"/>
        <end position="1038"/>
    </location>
</feature>
<dbReference type="InterPro" id="IPR002861">
    <property type="entry name" value="Reeler_dom"/>
</dbReference>